<evidence type="ECO:0000313" key="9">
    <source>
        <dbReference type="EMBL" id="CAB9511592.1"/>
    </source>
</evidence>
<dbReference type="SUPFAM" id="SSF56672">
    <property type="entry name" value="DNA/RNA polymerases"/>
    <property type="match status" value="1"/>
</dbReference>
<dbReference type="PANTHER" id="PTHR45873:SF1">
    <property type="entry name" value="DNA POLYMERASE ETA"/>
    <property type="match status" value="1"/>
</dbReference>
<dbReference type="GO" id="GO:0005634">
    <property type="term" value="C:nucleus"/>
    <property type="evidence" value="ECO:0007669"/>
    <property type="project" value="UniProtKB-SubCell"/>
</dbReference>
<organism evidence="9 10">
    <name type="scientific">Seminavis robusta</name>
    <dbReference type="NCBI Taxonomy" id="568900"/>
    <lineage>
        <taxon>Eukaryota</taxon>
        <taxon>Sar</taxon>
        <taxon>Stramenopiles</taxon>
        <taxon>Ochrophyta</taxon>
        <taxon>Bacillariophyta</taxon>
        <taxon>Bacillariophyceae</taxon>
        <taxon>Bacillariophycidae</taxon>
        <taxon>Naviculales</taxon>
        <taxon>Naviculaceae</taxon>
        <taxon>Seminavis</taxon>
    </lineage>
</organism>
<dbReference type="GO" id="GO:0003684">
    <property type="term" value="F:damaged DNA binding"/>
    <property type="evidence" value="ECO:0007669"/>
    <property type="project" value="InterPro"/>
</dbReference>
<comment type="caution">
    <text evidence="9">The sequence shown here is derived from an EMBL/GenBank/DDBJ whole genome shotgun (WGS) entry which is preliminary data.</text>
</comment>
<feature type="compositionally biased region" description="Polar residues" evidence="7">
    <location>
        <begin position="214"/>
        <end position="227"/>
    </location>
</feature>
<keyword evidence="6" id="KW-0539">Nucleus</keyword>
<dbReference type="GO" id="GO:0042276">
    <property type="term" value="P:error-prone translesion synthesis"/>
    <property type="evidence" value="ECO:0007669"/>
    <property type="project" value="TreeGrafter"/>
</dbReference>
<evidence type="ECO:0000256" key="4">
    <source>
        <dbReference type="ARBA" id="ARBA00022763"/>
    </source>
</evidence>
<dbReference type="Proteomes" id="UP001153069">
    <property type="component" value="Unassembled WGS sequence"/>
</dbReference>
<evidence type="ECO:0000259" key="8">
    <source>
        <dbReference type="PROSITE" id="PS50173"/>
    </source>
</evidence>
<keyword evidence="10" id="KW-1185">Reference proteome</keyword>
<name>A0A9N8DZ58_9STRA</name>
<dbReference type="PANTHER" id="PTHR45873">
    <property type="entry name" value="DNA POLYMERASE ETA"/>
    <property type="match status" value="1"/>
</dbReference>
<keyword evidence="2" id="KW-0808">Transferase</keyword>
<evidence type="ECO:0000256" key="6">
    <source>
        <dbReference type="ARBA" id="ARBA00023242"/>
    </source>
</evidence>
<feature type="region of interest" description="Disordered" evidence="7">
    <location>
        <begin position="553"/>
        <end position="672"/>
    </location>
</feature>
<evidence type="ECO:0000256" key="1">
    <source>
        <dbReference type="ARBA" id="ARBA00004123"/>
    </source>
</evidence>
<reference evidence="9" key="1">
    <citation type="submission" date="2020-06" db="EMBL/GenBank/DDBJ databases">
        <authorList>
            <consortium name="Plant Systems Biology data submission"/>
        </authorList>
    </citation>
    <scope>NUCLEOTIDE SEQUENCE</scope>
    <source>
        <strain evidence="9">D6</strain>
    </source>
</reference>
<dbReference type="PIRSF" id="PIRSF036603">
    <property type="entry name" value="DPol_eta"/>
    <property type="match status" value="1"/>
</dbReference>
<dbReference type="GO" id="GO:0046872">
    <property type="term" value="F:metal ion binding"/>
    <property type="evidence" value="ECO:0007669"/>
    <property type="project" value="UniProtKB-KW"/>
</dbReference>
<feature type="compositionally biased region" description="Basic and acidic residues" evidence="7">
    <location>
        <begin position="655"/>
        <end position="672"/>
    </location>
</feature>
<proteinExistence type="predicted"/>
<dbReference type="PROSITE" id="PS50173">
    <property type="entry name" value="UMUC"/>
    <property type="match status" value="1"/>
</dbReference>
<dbReference type="Gene3D" id="3.30.70.270">
    <property type="match status" value="1"/>
</dbReference>
<dbReference type="Gene3D" id="1.10.150.20">
    <property type="entry name" value="5' to 3' exonuclease, C-terminal subdomain"/>
    <property type="match status" value="1"/>
</dbReference>
<feature type="region of interest" description="Disordered" evidence="7">
    <location>
        <begin position="1"/>
        <end position="22"/>
    </location>
</feature>
<feature type="compositionally biased region" description="Low complexity" evidence="7">
    <location>
        <begin position="690"/>
        <end position="703"/>
    </location>
</feature>
<accession>A0A9N8DZ58</accession>
<dbReference type="Gene3D" id="3.40.1170.60">
    <property type="match status" value="1"/>
</dbReference>
<gene>
    <name evidence="9" type="ORF">SEMRO_492_G153880.1</name>
</gene>
<keyword evidence="3" id="KW-0479">Metal-binding</keyword>
<dbReference type="Gene3D" id="3.30.1490.100">
    <property type="entry name" value="DNA polymerase, Y-family, little finger domain"/>
    <property type="match status" value="1"/>
</dbReference>
<dbReference type="GO" id="GO:0009314">
    <property type="term" value="P:response to radiation"/>
    <property type="evidence" value="ECO:0007669"/>
    <property type="project" value="TreeGrafter"/>
</dbReference>
<dbReference type="Pfam" id="PF00817">
    <property type="entry name" value="IMS"/>
    <property type="match status" value="1"/>
</dbReference>
<keyword evidence="4" id="KW-0227">DNA damage</keyword>
<dbReference type="InterPro" id="IPR036775">
    <property type="entry name" value="DNA_pol_Y-fam_lit_finger_sf"/>
</dbReference>
<keyword evidence="5" id="KW-0234">DNA repair</keyword>
<dbReference type="GO" id="GO:0003887">
    <property type="term" value="F:DNA-directed DNA polymerase activity"/>
    <property type="evidence" value="ECO:0007669"/>
    <property type="project" value="TreeGrafter"/>
</dbReference>
<evidence type="ECO:0000256" key="5">
    <source>
        <dbReference type="ARBA" id="ARBA00023204"/>
    </source>
</evidence>
<feature type="compositionally biased region" description="Low complexity" evidence="7">
    <location>
        <begin position="774"/>
        <end position="785"/>
    </location>
</feature>
<dbReference type="Pfam" id="PF21704">
    <property type="entry name" value="POLH-Rev1_HhH"/>
    <property type="match status" value="1"/>
</dbReference>
<evidence type="ECO:0000256" key="7">
    <source>
        <dbReference type="SAM" id="MobiDB-lite"/>
    </source>
</evidence>
<feature type="compositionally biased region" description="Polar residues" evidence="7">
    <location>
        <begin position="712"/>
        <end position="737"/>
    </location>
</feature>
<feature type="compositionally biased region" description="Polar residues" evidence="7">
    <location>
        <begin position="623"/>
        <end position="636"/>
    </location>
</feature>
<evidence type="ECO:0000313" key="10">
    <source>
        <dbReference type="Proteomes" id="UP001153069"/>
    </source>
</evidence>
<dbReference type="OrthoDB" id="447129at2759"/>
<evidence type="ECO:0000256" key="3">
    <source>
        <dbReference type="ARBA" id="ARBA00022723"/>
    </source>
</evidence>
<dbReference type="EMBL" id="CAICTM010000491">
    <property type="protein sequence ID" value="CAB9511592.1"/>
    <property type="molecule type" value="Genomic_DNA"/>
</dbReference>
<dbReference type="GO" id="GO:0005657">
    <property type="term" value="C:replication fork"/>
    <property type="evidence" value="ECO:0007669"/>
    <property type="project" value="TreeGrafter"/>
</dbReference>
<protein>
    <submittedName>
        <fullName evidence="9">DNA polymerase eta</fullName>
    </submittedName>
</protein>
<dbReference type="GO" id="GO:0035861">
    <property type="term" value="C:site of double-strand break"/>
    <property type="evidence" value="ECO:0007669"/>
    <property type="project" value="TreeGrafter"/>
</dbReference>
<dbReference type="GO" id="GO:0006281">
    <property type="term" value="P:DNA repair"/>
    <property type="evidence" value="ECO:0007669"/>
    <property type="project" value="UniProtKB-KW"/>
</dbReference>
<dbReference type="InterPro" id="IPR043502">
    <property type="entry name" value="DNA/RNA_pol_sf"/>
</dbReference>
<dbReference type="InterPro" id="IPR043128">
    <property type="entry name" value="Rev_trsase/Diguanyl_cyclase"/>
</dbReference>
<dbReference type="InterPro" id="IPR052230">
    <property type="entry name" value="DNA_polymerase_eta"/>
</dbReference>
<dbReference type="InterPro" id="IPR001126">
    <property type="entry name" value="UmuC"/>
</dbReference>
<feature type="region of interest" description="Disordered" evidence="7">
    <location>
        <begin position="761"/>
        <end position="805"/>
    </location>
</feature>
<sequence>MSTSLLGPPSAAASHHQQRQYSQRDDGDRVVLLLDLDCFYAQCERIRLGFSDPETCCIALLQWNSCLAVSYPARAYGIKRGDGFEQVAQKSQGKCMAVHVPILETSSDNVDFDGDFASEYCQSQEEQLRLRRQDIGRRRYATEGKACLERYRVASRRIFDVVKECLGLAGNSSSKSGIILEKASIDEFFLDVTTICRTPDHPLWETILKQQQIKSTDNDKQSQQNHKTVLVGDNNTNTQTTNDMQQEDPPNGKTNNYSQLAHNYPELDRGCQLAQFIRQSVYRELGFTLSAGISVNKMVAKLAASYGKPNGQAVVVPDQILTMMASTKLSKVRNFGGKLGRELLQVLPPGVPETMGSVAKYLSLPQLQQQFSAESAHFIFRACRGQDNEQVQTESVVKSITAFKSLPRSVTDTADVQDNVLLGWIELLVKEVVSRVETDAKTNQRYPRNCTIHYGCAGNLNAAGRLDMKSFRVPFPSQKWPAAQKIAHLMDVIPHKIVEREVGTKASGASSSSSSTRKRVQLVRIGVCATEMNEQVNKQGSIANYFSSCTTPATTTNGSRKASVPVNKDTMTAATATKEPERSASQSEQNSILESKKRSNPYAKPVNPYKKASKKVPKAGTLATKSFLSQSATVSPKTPAASWEDASVGPRSGNRQKDNFLSREVQKTDHESEIQTLNIPDGEWKSMAVTPSTTTSQTALQTTDGEGASIVAATTSQSASAEVPSNSTVAPASSETGAPQEDPDLELAKRLQASFDKEERTLRLWDATKKKGSGRSSGSSIGSGRATKKAKAKRISSFFRASSPK</sequence>
<feature type="region of interest" description="Disordered" evidence="7">
    <location>
        <begin position="690"/>
        <end position="744"/>
    </location>
</feature>
<feature type="compositionally biased region" description="Polar residues" evidence="7">
    <location>
        <begin position="583"/>
        <end position="593"/>
    </location>
</feature>
<feature type="region of interest" description="Disordered" evidence="7">
    <location>
        <begin position="214"/>
        <end position="256"/>
    </location>
</feature>
<comment type="subcellular location">
    <subcellularLocation>
        <location evidence="1">Nucleus</location>
    </subcellularLocation>
</comment>
<evidence type="ECO:0000256" key="2">
    <source>
        <dbReference type="ARBA" id="ARBA00022679"/>
    </source>
</evidence>
<feature type="domain" description="UmuC" evidence="8">
    <location>
        <begin position="31"/>
        <end position="336"/>
    </location>
</feature>
<dbReference type="AlphaFoldDB" id="A0A9N8DZ58"/>